<dbReference type="AlphaFoldDB" id="A0AA88DJS9"/>
<accession>A0AA88DJS9</accession>
<reference evidence="10" key="1">
    <citation type="submission" date="2023-07" db="EMBL/GenBank/DDBJ databases">
        <title>draft genome sequence of fig (Ficus carica).</title>
        <authorList>
            <person name="Takahashi T."/>
            <person name="Nishimura K."/>
        </authorList>
    </citation>
    <scope>NUCLEOTIDE SEQUENCE</scope>
</reference>
<evidence type="ECO:0000256" key="5">
    <source>
        <dbReference type="ARBA" id="ARBA00023163"/>
    </source>
</evidence>
<dbReference type="InterPro" id="IPR009057">
    <property type="entry name" value="Homeodomain-like_sf"/>
</dbReference>
<feature type="domain" description="HTH myb-type" evidence="9">
    <location>
        <begin position="82"/>
        <end position="132"/>
    </location>
</feature>
<evidence type="ECO:0000256" key="1">
    <source>
        <dbReference type="ARBA" id="ARBA00004123"/>
    </source>
</evidence>
<evidence type="ECO:0000259" key="9">
    <source>
        <dbReference type="PROSITE" id="PS51294"/>
    </source>
</evidence>
<dbReference type="PROSITE" id="PS50090">
    <property type="entry name" value="MYB_LIKE"/>
    <property type="match status" value="2"/>
</dbReference>
<evidence type="ECO:0008006" key="12">
    <source>
        <dbReference type="Google" id="ProtNLM"/>
    </source>
</evidence>
<proteinExistence type="predicted"/>
<dbReference type="CDD" id="cd00167">
    <property type="entry name" value="SANT"/>
    <property type="match status" value="2"/>
</dbReference>
<dbReference type="GO" id="GO:0043565">
    <property type="term" value="F:sequence-specific DNA binding"/>
    <property type="evidence" value="ECO:0007669"/>
    <property type="project" value="InterPro"/>
</dbReference>
<keyword evidence="4" id="KW-0238">DNA-binding</keyword>
<feature type="domain" description="Myb-like" evidence="8">
    <location>
        <begin position="30"/>
        <end position="77"/>
    </location>
</feature>
<keyword evidence="3" id="KW-0805">Transcription regulation</keyword>
<dbReference type="GO" id="GO:0005634">
    <property type="term" value="C:nucleus"/>
    <property type="evidence" value="ECO:0007669"/>
    <property type="project" value="UniProtKB-SubCell"/>
</dbReference>
<evidence type="ECO:0000256" key="2">
    <source>
        <dbReference type="ARBA" id="ARBA00022737"/>
    </source>
</evidence>
<feature type="domain" description="HTH myb-type" evidence="9">
    <location>
        <begin position="25"/>
        <end position="81"/>
    </location>
</feature>
<dbReference type="Pfam" id="PF00249">
    <property type="entry name" value="Myb_DNA-binding"/>
    <property type="match status" value="2"/>
</dbReference>
<feature type="region of interest" description="Disordered" evidence="7">
    <location>
        <begin position="1"/>
        <end position="21"/>
    </location>
</feature>
<keyword evidence="6" id="KW-0539">Nucleus</keyword>
<evidence type="ECO:0000256" key="3">
    <source>
        <dbReference type="ARBA" id="ARBA00023015"/>
    </source>
</evidence>
<dbReference type="PROSITE" id="PS51294">
    <property type="entry name" value="HTH_MYB"/>
    <property type="match status" value="2"/>
</dbReference>
<dbReference type="PANTHER" id="PTHR45675">
    <property type="entry name" value="MYB TRANSCRIPTION FACTOR-RELATED-RELATED"/>
    <property type="match status" value="1"/>
</dbReference>
<dbReference type="SMART" id="SM00717">
    <property type="entry name" value="SANT"/>
    <property type="match status" value="2"/>
</dbReference>
<feature type="region of interest" description="Disordered" evidence="7">
    <location>
        <begin position="164"/>
        <end position="186"/>
    </location>
</feature>
<organism evidence="10 11">
    <name type="scientific">Ficus carica</name>
    <name type="common">Common fig</name>
    <dbReference type="NCBI Taxonomy" id="3494"/>
    <lineage>
        <taxon>Eukaryota</taxon>
        <taxon>Viridiplantae</taxon>
        <taxon>Streptophyta</taxon>
        <taxon>Embryophyta</taxon>
        <taxon>Tracheophyta</taxon>
        <taxon>Spermatophyta</taxon>
        <taxon>Magnoliopsida</taxon>
        <taxon>eudicotyledons</taxon>
        <taxon>Gunneridae</taxon>
        <taxon>Pentapetalae</taxon>
        <taxon>rosids</taxon>
        <taxon>fabids</taxon>
        <taxon>Rosales</taxon>
        <taxon>Moraceae</taxon>
        <taxon>Ficeae</taxon>
        <taxon>Ficus</taxon>
    </lineage>
</organism>
<dbReference type="GO" id="GO:0003700">
    <property type="term" value="F:DNA-binding transcription factor activity"/>
    <property type="evidence" value="ECO:0007669"/>
    <property type="project" value="InterPro"/>
</dbReference>
<keyword evidence="11" id="KW-1185">Reference proteome</keyword>
<keyword evidence="5" id="KW-0804">Transcription</keyword>
<gene>
    <name evidence="10" type="ORF">TIFTF001_021399</name>
</gene>
<keyword evidence="2" id="KW-0677">Repeat</keyword>
<protein>
    <recommendedName>
        <fullName evidence="12">MYB transcription factor</fullName>
    </recommendedName>
</protein>
<evidence type="ECO:0000259" key="8">
    <source>
        <dbReference type="PROSITE" id="PS50090"/>
    </source>
</evidence>
<dbReference type="SUPFAM" id="SSF46689">
    <property type="entry name" value="Homeodomain-like"/>
    <property type="match status" value="1"/>
</dbReference>
<comment type="subcellular location">
    <subcellularLocation>
        <location evidence="1">Nucleus</location>
    </subcellularLocation>
</comment>
<name>A0AA88DJS9_FICCA</name>
<dbReference type="Proteomes" id="UP001187192">
    <property type="component" value="Unassembled WGS sequence"/>
</dbReference>
<feature type="compositionally biased region" description="Low complexity" evidence="7">
    <location>
        <begin position="171"/>
        <end position="186"/>
    </location>
</feature>
<dbReference type="InterPro" id="IPR044676">
    <property type="entry name" value="EOBI/EOBII-like_plant"/>
</dbReference>
<dbReference type="FunFam" id="1.10.10.60:FF:000011">
    <property type="entry name" value="Myb transcription factor"/>
    <property type="match status" value="1"/>
</dbReference>
<dbReference type="InterPro" id="IPR001005">
    <property type="entry name" value="SANT/Myb"/>
</dbReference>
<evidence type="ECO:0000313" key="10">
    <source>
        <dbReference type="EMBL" id="GMN52254.1"/>
    </source>
</evidence>
<feature type="domain" description="Myb-like" evidence="8">
    <location>
        <begin position="78"/>
        <end position="128"/>
    </location>
</feature>
<dbReference type="Gene3D" id="1.10.10.60">
    <property type="entry name" value="Homeodomain-like"/>
    <property type="match status" value="2"/>
</dbReference>
<evidence type="ECO:0000256" key="6">
    <source>
        <dbReference type="ARBA" id="ARBA00023242"/>
    </source>
</evidence>
<dbReference type="EMBL" id="BTGU01000041">
    <property type="protein sequence ID" value="GMN52254.1"/>
    <property type="molecule type" value="Genomic_DNA"/>
</dbReference>
<evidence type="ECO:0000256" key="4">
    <source>
        <dbReference type="ARBA" id="ARBA00023125"/>
    </source>
</evidence>
<evidence type="ECO:0000256" key="7">
    <source>
        <dbReference type="SAM" id="MobiDB-lite"/>
    </source>
</evidence>
<sequence>MGSKESGNRTTAARHGPEEISNKDDKVIMKGPWLEEEDSILVDYIQTHGEGHWDFVARCTGLRRTGKSCRLRWLNYLRPGIRHGNFTLEEQLKILELHFLWGNRWSKIAESLNGRTDNEVKNYWRTRVHRQAKLLNCDVNSKEFGDIIRFVLMPRLAEQIRSKSRESSQAADLVSPAISSSSSSNINLVSMDSNGKALIMKRDHTNSLQDQWPSIQHDHHNEDGGGDQVGDEIWNDENVEFLRQQLFGHDDSDV</sequence>
<comment type="caution">
    <text evidence="10">The sequence shown here is derived from an EMBL/GenBank/DDBJ whole genome shotgun (WGS) entry which is preliminary data.</text>
</comment>
<dbReference type="InterPro" id="IPR017930">
    <property type="entry name" value="Myb_dom"/>
</dbReference>
<dbReference type="PANTHER" id="PTHR45675:SF31">
    <property type="entry name" value="MYB TRANSCRIPTION FACTOR"/>
    <property type="match status" value="1"/>
</dbReference>
<evidence type="ECO:0000313" key="11">
    <source>
        <dbReference type="Proteomes" id="UP001187192"/>
    </source>
</evidence>